<evidence type="ECO:0000313" key="2">
    <source>
        <dbReference type="Proteomes" id="UP000625711"/>
    </source>
</evidence>
<dbReference type="AlphaFoldDB" id="A0A834IUL5"/>
<proteinExistence type="predicted"/>
<name>A0A834IUL5_RHYFE</name>
<evidence type="ECO:0000313" key="1">
    <source>
        <dbReference type="EMBL" id="KAF7284215.1"/>
    </source>
</evidence>
<accession>A0A834IUL5</accession>
<comment type="caution">
    <text evidence="1">The sequence shown here is derived from an EMBL/GenBank/DDBJ whole genome shotgun (WGS) entry which is preliminary data.</text>
</comment>
<keyword evidence="2" id="KW-1185">Reference proteome</keyword>
<sequence>MTVKSCSLTPRKIFTVIKGCDGGFPRGKGTLGGGDKPGGGPGVGVVVRSPVTEKRKIQNGEKENKRATSDATLFYVILLRVLWLGKYKSEWNGDDTDTTQNRDSVYVNAPEYIKRFLARA</sequence>
<dbReference type="EMBL" id="JAACXV010000080">
    <property type="protein sequence ID" value="KAF7284215.1"/>
    <property type="molecule type" value="Genomic_DNA"/>
</dbReference>
<gene>
    <name evidence="1" type="ORF">GWI33_022367</name>
</gene>
<protein>
    <submittedName>
        <fullName evidence="1">Uncharacterized protein</fullName>
    </submittedName>
</protein>
<reference evidence="1" key="1">
    <citation type="submission" date="2020-08" db="EMBL/GenBank/DDBJ databases">
        <title>Genome sequencing and assembly of the red palm weevil Rhynchophorus ferrugineus.</title>
        <authorList>
            <person name="Dias G.B."/>
            <person name="Bergman C.M."/>
            <person name="Manee M."/>
        </authorList>
    </citation>
    <scope>NUCLEOTIDE SEQUENCE</scope>
    <source>
        <strain evidence="1">AA-2017</strain>
        <tissue evidence="1">Whole larva</tissue>
    </source>
</reference>
<dbReference type="Proteomes" id="UP000625711">
    <property type="component" value="Unassembled WGS sequence"/>
</dbReference>
<organism evidence="1 2">
    <name type="scientific">Rhynchophorus ferrugineus</name>
    <name type="common">Red palm weevil</name>
    <name type="synonym">Curculio ferrugineus</name>
    <dbReference type="NCBI Taxonomy" id="354439"/>
    <lineage>
        <taxon>Eukaryota</taxon>
        <taxon>Metazoa</taxon>
        <taxon>Ecdysozoa</taxon>
        <taxon>Arthropoda</taxon>
        <taxon>Hexapoda</taxon>
        <taxon>Insecta</taxon>
        <taxon>Pterygota</taxon>
        <taxon>Neoptera</taxon>
        <taxon>Endopterygota</taxon>
        <taxon>Coleoptera</taxon>
        <taxon>Polyphaga</taxon>
        <taxon>Cucujiformia</taxon>
        <taxon>Curculionidae</taxon>
        <taxon>Dryophthorinae</taxon>
        <taxon>Rhynchophorus</taxon>
    </lineage>
</organism>